<evidence type="ECO:0000256" key="1">
    <source>
        <dbReference type="SAM" id="SignalP"/>
    </source>
</evidence>
<protein>
    <submittedName>
        <fullName evidence="2">Uncharacterized protein</fullName>
    </submittedName>
</protein>
<feature type="signal peptide" evidence="1">
    <location>
        <begin position="1"/>
        <end position="23"/>
    </location>
</feature>
<dbReference type="RefSeq" id="WP_209945138.1">
    <property type="nucleotide sequence ID" value="NZ_JAGGJU010000005.1"/>
</dbReference>
<keyword evidence="1" id="KW-0732">Signal</keyword>
<evidence type="ECO:0000313" key="2">
    <source>
        <dbReference type="EMBL" id="MBP1850891.1"/>
    </source>
</evidence>
<accession>A0ABS4DYW9</accession>
<keyword evidence="3" id="KW-1185">Reference proteome</keyword>
<dbReference type="Proteomes" id="UP000759443">
    <property type="component" value="Unassembled WGS sequence"/>
</dbReference>
<organism evidence="2 3">
    <name type="scientific">Rhizobium halophytocola</name>
    <dbReference type="NCBI Taxonomy" id="735519"/>
    <lineage>
        <taxon>Bacteria</taxon>
        <taxon>Pseudomonadati</taxon>
        <taxon>Pseudomonadota</taxon>
        <taxon>Alphaproteobacteria</taxon>
        <taxon>Hyphomicrobiales</taxon>
        <taxon>Rhizobiaceae</taxon>
        <taxon>Rhizobium/Agrobacterium group</taxon>
        <taxon>Rhizobium</taxon>
    </lineage>
</organism>
<reference evidence="2 3" key="1">
    <citation type="submission" date="2021-03" db="EMBL/GenBank/DDBJ databases">
        <title>Genomic Encyclopedia of Type Strains, Phase IV (KMG-IV): sequencing the most valuable type-strain genomes for metagenomic binning, comparative biology and taxonomic classification.</title>
        <authorList>
            <person name="Goeker M."/>
        </authorList>
    </citation>
    <scope>NUCLEOTIDE SEQUENCE [LARGE SCALE GENOMIC DNA]</scope>
    <source>
        <strain evidence="2 3">DSM 21600</strain>
    </source>
</reference>
<evidence type="ECO:0000313" key="3">
    <source>
        <dbReference type="Proteomes" id="UP000759443"/>
    </source>
</evidence>
<feature type="chain" id="PRO_5046230119" evidence="1">
    <location>
        <begin position="24"/>
        <end position="105"/>
    </location>
</feature>
<name>A0ABS4DYW9_9HYPH</name>
<dbReference type="EMBL" id="JAGGJU010000005">
    <property type="protein sequence ID" value="MBP1850891.1"/>
    <property type="molecule type" value="Genomic_DNA"/>
</dbReference>
<comment type="caution">
    <text evidence="2">The sequence shown here is derived from an EMBL/GenBank/DDBJ whole genome shotgun (WGS) entry which is preliminary data.</text>
</comment>
<proteinExistence type="predicted"/>
<gene>
    <name evidence="2" type="ORF">J2Z17_002328</name>
</gene>
<sequence length="105" mass="10514">MAFTLLAAVLASVIAAPSLPVVASADEGAPLILVQQRNDNNRSRGGAANGGDGVDCRSAAGRAVGQTGGQLLSVQPSGNSCVVTVLVPGNGNQRPRKVTVRVPAR</sequence>